<gene>
    <name evidence="1" type="ORF">FAEPRAM212_01796</name>
</gene>
<name>A8SBY2_9FIRM</name>
<dbReference type="AlphaFoldDB" id="A8SBY2"/>
<reference evidence="1 2" key="2">
    <citation type="submission" date="2007-09" db="EMBL/GenBank/DDBJ databases">
        <authorList>
            <person name="Fulton L."/>
            <person name="Clifton S."/>
            <person name="Fulton B."/>
            <person name="Xu J."/>
            <person name="Minx P."/>
            <person name="Pepin K.H."/>
            <person name="Johnson M."/>
            <person name="Thiruvilangam P."/>
            <person name="Bhonagiri V."/>
            <person name="Nash W.E."/>
            <person name="Mardis E.R."/>
            <person name="Wilson R.K."/>
        </authorList>
    </citation>
    <scope>NUCLEOTIDE SEQUENCE [LARGE SCALE GENOMIC DNA]</scope>
    <source>
        <strain evidence="1 2">M21/2</strain>
    </source>
</reference>
<accession>A8SBY2</accession>
<sequence length="37" mass="4310">MRKGVFAFSDSCRLAFKPLSVKMRLERPAGRDKRELL</sequence>
<dbReference type="EMBL" id="ABED02000026">
    <property type="protein sequence ID" value="EDP21471.1"/>
    <property type="molecule type" value="Genomic_DNA"/>
</dbReference>
<organism evidence="1 2">
    <name type="scientific">Faecalibacterium prausnitzii M21/2</name>
    <dbReference type="NCBI Taxonomy" id="411485"/>
    <lineage>
        <taxon>Bacteria</taxon>
        <taxon>Bacillati</taxon>
        <taxon>Bacillota</taxon>
        <taxon>Clostridia</taxon>
        <taxon>Eubacteriales</taxon>
        <taxon>Oscillospiraceae</taxon>
        <taxon>Faecalibacterium</taxon>
    </lineage>
</organism>
<reference evidence="1 2" key="1">
    <citation type="submission" date="2007-09" db="EMBL/GenBank/DDBJ databases">
        <title>Draft genome sequence of Faecalibacterium prausnitzii M21/2.</title>
        <authorList>
            <person name="Sudarsanam P."/>
            <person name="Ley R."/>
            <person name="Guruge J."/>
            <person name="Turnbaugh P.J."/>
            <person name="Mahowald M."/>
            <person name="Liep D."/>
            <person name="Gordon J."/>
        </authorList>
    </citation>
    <scope>NUCLEOTIDE SEQUENCE [LARGE SCALE GENOMIC DNA]</scope>
    <source>
        <strain evidence="1 2">M21/2</strain>
    </source>
</reference>
<evidence type="ECO:0000313" key="2">
    <source>
        <dbReference type="Proteomes" id="UP000005945"/>
    </source>
</evidence>
<protein>
    <submittedName>
        <fullName evidence="1">Uncharacterized protein</fullName>
    </submittedName>
</protein>
<proteinExistence type="predicted"/>
<evidence type="ECO:0000313" key="1">
    <source>
        <dbReference type="EMBL" id="EDP21471.1"/>
    </source>
</evidence>
<dbReference type="Proteomes" id="UP000005945">
    <property type="component" value="Unassembled WGS sequence"/>
</dbReference>
<dbReference type="HOGENOM" id="CLU_3343892_0_0_9"/>
<comment type="caution">
    <text evidence="1">The sequence shown here is derived from an EMBL/GenBank/DDBJ whole genome shotgun (WGS) entry which is preliminary data.</text>
</comment>